<sequence>MGVHAFLRFLRDVEGMDEVKRQMTDGLVHLMVFRKCLEEINRKVQHMPEFSTETTVEINGFSAKCIEFDVSKNALSVHHPLWRFIAGLFTAPKEILSLYVADQSGQVPDALQVKQSLAEVAESSFLKLNMLKYCGVDGNASESDCASGSIQSSAQLLFTFVPHRNVRQRRTHASGDISPDETHEFIIRVLDRFGLSRWAEIGFEETPTPVLSSSSSMQQQNSSQAAGVVPSTPATPSATPEELRTEYLEGANWPSRYSPLTKFAIAKLAVD</sequence>
<keyword evidence="2" id="KW-1185">Reference proteome</keyword>
<evidence type="ECO:0000313" key="3">
    <source>
        <dbReference type="WBParaSite" id="jg20033"/>
    </source>
</evidence>
<dbReference type="Proteomes" id="UP000887574">
    <property type="component" value="Unplaced"/>
</dbReference>
<protein>
    <submittedName>
        <fullName evidence="3">Uncharacterized protein</fullName>
    </submittedName>
</protein>
<name>A0A915DHQ7_9BILA</name>
<feature type="compositionally biased region" description="Low complexity" evidence="1">
    <location>
        <begin position="212"/>
        <end position="240"/>
    </location>
</feature>
<evidence type="ECO:0000313" key="2">
    <source>
        <dbReference type="Proteomes" id="UP000887574"/>
    </source>
</evidence>
<accession>A0A915DHQ7</accession>
<dbReference type="AlphaFoldDB" id="A0A915DHQ7"/>
<reference evidence="3" key="1">
    <citation type="submission" date="2022-11" db="UniProtKB">
        <authorList>
            <consortium name="WormBaseParasite"/>
        </authorList>
    </citation>
    <scope>IDENTIFICATION</scope>
</reference>
<evidence type="ECO:0000256" key="1">
    <source>
        <dbReference type="SAM" id="MobiDB-lite"/>
    </source>
</evidence>
<feature type="region of interest" description="Disordered" evidence="1">
    <location>
        <begin position="207"/>
        <end position="242"/>
    </location>
</feature>
<organism evidence="2 3">
    <name type="scientific">Ditylenchus dipsaci</name>
    <dbReference type="NCBI Taxonomy" id="166011"/>
    <lineage>
        <taxon>Eukaryota</taxon>
        <taxon>Metazoa</taxon>
        <taxon>Ecdysozoa</taxon>
        <taxon>Nematoda</taxon>
        <taxon>Chromadorea</taxon>
        <taxon>Rhabditida</taxon>
        <taxon>Tylenchina</taxon>
        <taxon>Tylenchomorpha</taxon>
        <taxon>Sphaerularioidea</taxon>
        <taxon>Anguinidae</taxon>
        <taxon>Anguininae</taxon>
        <taxon>Ditylenchus</taxon>
    </lineage>
</organism>
<dbReference type="WBParaSite" id="jg20033">
    <property type="protein sequence ID" value="jg20033"/>
    <property type="gene ID" value="jg20033"/>
</dbReference>
<proteinExistence type="predicted"/>